<proteinExistence type="predicted"/>
<dbReference type="OrthoDB" id="7809559at2"/>
<dbReference type="AlphaFoldDB" id="B0TA03"/>
<dbReference type="SUPFAM" id="SSF55424">
    <property type="entry name" value="FAD/NAD-linked reductases, dimerisation (C-terminal) domain"/>
    <property type="match status" value="1"/>
</dbReference>
<sequence>MNRSDEHVLILGAGHAGGTAAALLRQYGFEGSVTLVGEELMAPYHRPPLSKAGLRSDHSAASLALKPVEFYAGHGIDIRLGVRAEKLTRQTKAVHFSTGEVLTYDFLIIATGARPIKLPVPGSDLAGVLELRTADHAERLRAVIQSGQRLAVIGGGYIGLEVAASARALGAEVVVIERETRLLARVAGQDLSAFFLDYHRERGVSFELGTTVSGFEGQDGRVSGVKLDDGRTIACAAALIGIGATPNDEIARDAGLDTARGVIVDLEARTGDPAIFAIGDVALRPMPIFDRVFRMESVPNALEQAKQAASAIVGRAPPPSEVPWQWSDQYDLKLQIAGYAFDVDRVILRGERASARFAVFHLKGDQVQCVEALNSPQDFIFGKQLIASRKSVDLGKLGNSAIPLKEIVEIAA</sequence>
<dbReference type="Pfam" id="PF14759">
    <property type="entry name" value="Reductase_C"/>
    <property type="match status" value="1"/>
</dbReference>
<dbReference type="SUPFAM" id="SSF51905">
    <property type="entry name" value="FAD/NAD(P)-binding domain"/>
    <property type="match status" value="2"/>
</dbReference>
<dbReference type="PRINTS" id="PR00368">
    <property type="entry name" value="FADPNR"/>
</dbReference>
<dbReference type="InterPro" id="IPR023753">
    <property type="entry name" value="FAD/NAD-binding_dom"/>
</dbReference>
<evidence type="ECO:0000259" key="5">
    <source>
        <dbReference type="Pfam" id="PF07992"/>
    </source>
</evidence>
<dbReference type="PANTHER" id="PTHR43557:SF2">
    <property type="entry name" value="RIESKE DOMAIN-CONTAINING PROTEIN-RELATED"/>
    <property type="match status" value="1"/>
</dbReference>
<evidence type="ECO:0000259" key="6">
    <source>
        <dbReference type="Pfam" id="PF14759"/>
    </source>
</evidence>
<accession>B0TA03</accession>
<evidence type="ECO:0000256" key="1">
    <source>
        <dbReference type="ARBA" id="ARBA00001974"/>
    </source>
</evidence>
<evidence type="ECO:0000256" key="3">
    <source>
        <dbReference type="ARBA" id="ARBA00022827"/>
    </source>
</evidence>
<dbReference type="eggNOG" id="COG1251">
    <property type="taxonomic scope" value="Bacteria"/>
</dbReference>
<dbReference type="EMBL" id="CP000929">
    <property type="protein sequence ID" value="ABZ74552.1"/>
    <property type="molecule type" value="Genomic_DNA"/>
</dbReference>
<dbReference type="InterPro" id="IPR016156">
    <property type="entry name" value="FAD/NAD-linked_Rdtase_dimer_sf"/>
</dbReference>
<keyword evidence="2" id="KW-0285">Flavoprotein</keyword>
<dbReference type="InterPro" id="IPR050446">
    <property type="entry name" value="FAD-oxidoreductase/Apoptosis"/>
</dbReference>
<dbReference type="InterPro" id="IPR036188">
    <property type="entry name" value="FAD/NAD-bd_sf"/>
</dbReference>
<dbReference type="KEGG" id="cak:Caul_5438"/>
<organism evidence="7">
    <name type="scientific">Caulobacter sp. (strain K31)</name>
    <dbReference type="NCBI Taxonomy" id="366602"/>
    <lineage>
        <taxon>Bacteria</taxon>
        <taxon>Pseudomonadati</taxon>
        <taxon>Pseudomonadota</taxon>
        <taxon>Alphaproteobacteria</taxon>
        <taxon>Caulobacterales</taxon>
        <taxon>Caulobacteraceae</taxon>
        <taxon>Caulobacter</taxon>
    </lineage>
</organism>
<geneLocation type="plasmid" evidence="7">
    <name>pCAUL02</name>
</geneLocation>
<feature type="domain" description="FAD/NAD(P)-binding" evidence="5">
    <location>
        <begin position="7"/>
        <end position="305"/>
    </location>
</feature>
<comment type="cofactor">
    <cofactor evidence="1">
        <name>FAD</name>
        <dbReference type="ChEBI" id="CHEBI:57692"/>
    </cofactor>
</comment>
<dbReference type="Gene3D" id="3.30.390.30">
    <property type="match status" value="1"/>
</dbReference>
<dbReference type="Pfam" id="PF07992">
    <property type="entry name" value="Pyr_redox_2"/>
    <property type="match status" value="1"/>
</dbReference>
<keyword evidence="3" id="KW-0274">FAD</keyword>
<gene>
    <name evidence="7" type="ordered locus">Caul_5438</name>
</gene>
<name>B0TA03_CAUSK</name>
<dbReference type="PANTHER" id="PTHR43557">
    <property type="entry name" value="APOPTOSIS-INDUCING FACTOR 1"/>
    <property type="match status" value="1"/>
</dbReference>
<keyword evidence="7" id="KW-0614">Plasmid</keyword>
<dbReference type="GO" id="GO:0016651">
    <property type="term" value="F:oxidoreductase activity, acting on NAD(P)H"/>
    <property type="evidence" value="ECO:0007669"/>
    <property type="project" value="TreeGrafter"/>
</dbReference>
<evidence type="ECO:0000256" key="4">
    <source>
        <dbReference type="ARBA" id="ARBA00023002"/>
    </source>
</evidence>
<reference evidence="7" key="1">
    <citation type="submission" date="2008-01" db="EMBL/GenBank/DDBJ databases">
        <title>Complete sequence of plasmid2 pCAUL02 of Caulobacter sp. K31.</title>
        <authorList>
            <consortium name="US DOE Joint Genome Institute"/>
            <person name="Copeland A."/>
            <person name="Lucas S."/>
            <person name="Lapidus A."/>
            <person name="Barry K."/>
            <person name="Glavina del Rio T."/>
            <person name="Dalin E."/>
            <person name="Tice H."/>
            <person name="Pitluck S."/>
            <person name="Bruce D."/>
            <person name="Goodwin L."/>
            <person name="Thompson L.S."/>
            <person name="Brettin T."/>
            <person name="Detter J.C."/>
            <person name="Han C."/>
            <person name="Schmutz J."/>
            <person name="Larimer F."/>
            <person name="Land M."/>
            <person name="Hauser L."/>
            <person name="Kyrpides N."/>
            <person name="Kim E."/>
            <person name="Stephens C."/>
            <person name="Richardson P."/>
        </authorList>
    </citation>
    <scope>NUCLEOTIDE SEQUENCE [LARGE SCALE GENOMIC DNA]</scope>
    <source>
        <strain evidence="7">K31</strain>
        <plasmid evidence="7">pCAUL02</plasmid>
    </source>
</reference>
<feature type="domain" description="Reductase C-terminal" evidence="6">
    <location>
        <begin position="324"/>
        <end position="407"/>
    </location>
</feature>
<dbReference type="GO" id="GO:0005737">
    <property type="term" value="C:cytoplasm"/>
    <property type="evidence" value="ECO:0007669"/>
    <property type="project" value="TreeGrafter"/>
</dbReference>
<evidence type="ECO:0000313" key="7">
    <source>
        <dbReference type="EMBL" id="ABZ74552.1"/>
    </source>
</evidence>
<dbReference type="InterPro" id="IPR028202">
    <property type="entry name" value="Reductase_C"/>
</dbReference>
<dbReference type="HOGENOM" id="CLU_003291_4_0_5"/>
<dbReference type="Gene3D" id="3.50.50.60">
    <property type="entry name" value="FAD/NAD(P)-binding domain"/>
    <property type="match status" value="2"/>
</dbReference>
<keyword evidence="4" id="KW-0560">Oxidoreductase</keyword>
<protein>
    <submittedName>
        <fullName evidence="7">FAD-dependent pyridine nucleotide-disulphide oxidoreductase</fullName>
    </submittedName>
</protein>
<evidence type="ECO:0000256" key="2">
    <source>
        <dbReference type="ARBA" id="ARBA00022630"/>
    </source>
</evidence>
<dbReference type="PRINTS" id="PR00411">
    <property type="entry name" value="PNDRDTASEI"/>
</dbReference>